<dbReference type="InterPro" id="IPR000531">
    <property type="entry name" value="Beta-barrel_TonB"/>
</dbReference>
<keyword evidence="4" id="KW-0410">Iron transport</keyword>
<keyword evidence="10 12" id="KW-0472">Membrane</keyword>
<evidence type="ECO:0000256" key="8">
    <source>
        <dbReference type="ARBA" id="ARBA00023065"/>
    </source>
</evidence>
<keyword evidence="7" id="KW-0408">Iron</keyword>
<dbReference type="RefSeq" id="WP_296939028.1">
    <property type="nucleotide sequence ID" value="NZ_LT599032.1"/>
</dbReference>
<gene>
    <name evidence="16" type="ORF">KL86DYS1_11174</name>
</gene>
<proteinExistence type="inferred from homology"/>
<evidence type="ECO:0000259" key="14">
    <source>
        <dbReference type="Pfam" id="PF00593"/>
    </source>
</evidence>
<dbReference type="InterPro" id="IPR037066">
    <property type="entry name" value="Plug_dom_sf"/>
</dbReference>
<dbReference type="InterPro" id="IPR036942">
    <property type="entry name" value="Beta-barrel_TonB_sf"/>
</dbReference>
<dbReference type="GO" id="GO:0009279">
    <property type="term" value="C:cell outer membrane"/>
    <property type="evidence" value="ECO:0007669"/>
    <property type="project" value="UniProtKB-SubCell"/>
</dbReference>
<keyword evidence="3" id="KW-1134">Transmembrane beta strand</keyword>
<dbReference type="EMBL" id="FLUM01000001">
    <property type="protein sequence ID" value="SBV94590.1"/>
    <property type="molecule type" value="Genomic_DNA"/>
</dbReference>
<accession>A0A212J567</accession>
<keyword evidence="11" id="KW-0998">Cell outer membrane</keyword>
<keyword evidence="8" id="KW-0406">Ion transport</keyword>
<comment type="similarity">
    <text evidence="12">Belongs to the TonB-dependent receptor family.</text>
</comment>
<feature type="domain" description="TonB-dependent receptor plug" evidence="15">
    <location>
        <begin position="48"/>
        <end position="153"/>
    </location>
</feature>
<dbReference type="Gene3D" id="2.170.130.10">
    <property type="entry name" value="TonB-dependent receptor, plug domain"/>
    <property type="match status" value="1"/>
</dbReference>
<feature type="signal peptide" evidence="13">
    <location>
        <begin position="1"/>
        <end position="18"/>
    </location>
</feature>
<evidence type="ECO:0000256" key="5">
    <source>
        <dbReference type="ARBA" id="ARBA00022692"/>
    </source>
</evidence>
<evidence type="ECO:0000256" key="1">
    <source>
        <dbReference type="ARBA" id="ARBA00004571"/>
    </source>
</evidence>
<dbReference type="PANTHER" id="PTHR32552:SF68">
    <property type="entry name" value="FERRICHROME OUTER MEMBRANE TRANSPORTER_PHAGE RECEPTOR"/>
    <property type="match status" value="1"/>
</dbReference>
<dbReference type="AlphaFoldDB" id="A0A212J567"/>
<evidence type="ECO:0008006" key="17">
    <source>
        <dbReference type="Google" id="ProtNLM"/>
    </source>
</evidence>
<dbReference type="Pfam" id="PF07715">
    <property type="entry name" value="Plug"/>
    <property type="match status" value="1"/>
</dbReference>
<sequence length="742" mass="83848">MKKVFLAFAAFITTGAGAVYSQQQADSLKLIKLEEVVVSATRVSWGAPISYSDLGEVEIKKDNAAKNIPFILQSLPSVISYTEGGTAVGNTALRIRGTDASRINVTLNGMPLNNPESQEVYWVNLPDLSNSLQSMQVQRGVGTSTNGTASFGASISMQTAGGKGNKAYADLSSAYGQYNTLLLTGAAGTGIMKSGLSLDARYSYIKSDGYIRNGKVDHKNIYAALSHYSDKQLIRLIYMNGIQHTGITWEGISPDTLKVNRRYNPAGKYKDDNGRTQYYDNETDNYYSNIGQLIYTRYLTNRLTLNVNLSYNNGYGYYENYKVDEAFADYGLGKQIVGGTTYESSDLILRKLMQNDFYVGGFNLDYKTGKFGITAGAMYSYYDGSHYGKLLWVKHNENIPEGYKWNRNTAVKQDMNAFLKMEYRPVDNLSLFAEVQERYIDYRMNGLDDDLMDLTNKNYYNFINPKGGLSFRFSNYNEVYGSFGISNREPLRADLKESLKGGGSRSIAPERLYDYELGYKYANSIVSFSANFYYMDYKDQLVQTGKLNDIGYKLQENVPDSYRTGIELSLAYTPTEWLRLDGNLTLSRNKIKNYTVYYDLYDNQNDWNQVGQVSEFHKSTDISFSPNTVGSLGVTFKPFEKEDFTLSFINKYVGRMYYDNTSNVDNRLSDYFVTDMVASYTLDAPKIGKFDFQFFINNLASIKYSANAWVYTARFKDGSESVDRGLYPQAGANLLGKIRYRF</sequence>
<dbReference type="GO" id="GO:0015344">
    <property type="term" value="F:siderophore uptake transmembrane transporter activity"/>
    <property type="evidence" value="ECO:0007669"/>
    <property type="project" value="TreeGrafter"/>
</dbReference>
<evidence type="ECO:0000256" key="13">
    <source>
        <dbReference type="SAM" id="SignalP"/>
    </source>
</evidence>
<evidence type="ECO:0000256" key="4">
    <source>
        <dbReference type="ARBA" id="ARBA00022496"/>
    </source>
</evidence>
<dbReference type="Pfam" id="PF00593">
    <property type="entry name" value="TonB_dep_Rec_b-barrel"/>
    <property type="match status" value="1"/>
</dbReference>
<evidence type="ECO:0000256" key="3">
    <source>
        <dbReference type="ARBA" id="ARBA00022452"/>
    </source>
</evidence>
<protein>
    <recommendedName>
        <fullName evidence="17">TonB-dependent receptor plug domain-containing protein</fullName>
    </recommendedName>
</protein>
<feature type="domain" description="TonB-dependent receptor-like beta-barrel" evidence="14">
    <location>
        <begin position="261"/>
        <end position="699"/>
    </location>
</feature>
<evidence type="ECO:0000259" key="15">
    <source>
        <dbReference type="Pfam" id="PF07715"/>
    </source>
</evidence>
<keyword evidence="6 13" id="KW-0732">Signal</keyword>
<comment type="subcellular location">
    <subcellularLocation>
        <location evidence="1">Cell outer membrane</location>
        <topology evidence="1">Multi-pass membrane protein</topology>
    </subcellularLocation>
</comment>
<evidence type="ECO:0000256" key="7">
    <source>
        <dbReference type="ARBA" id="ARBA00023004"/>
    </source>
</evidence>
<dbReference type="PANTHER" id="PTHR32552">
    <property type="entry name" value="FERRICHROME IRON RECEPTOR-RELATED"/>
    <property type="match status" value="1"/>
</dbReference>
<name>A0A212J567_9BACT</name>
<dbReference type="InterPro" id="IPR039426">
    <property type="entry name" value="TonB-dep_rcpt-like"/>
</dbReference>
<organism evidence="16">
    <name type="scientific">uncultured Dysgonomonas sp</name>
    <dbReference type="NCBI Taxonomy" id="206096"/>
    <lineage>
        <taxon>Bacteria</taxon>
        <taxon>Pseudomonadati</taxon>
        <taxon>Bacteroidota</taxon>
        <taxon>Bacteroidia</taxon>
        <taxon>Bacteroidales</taxon>
        <taxon>Dysgonomonadaceae</taxon>
        <taxon>Dysgonomonas</taxon>
        <taxon>environmental samples</taxon>
    </lineage>
</organism>
<evidence type="ECO:0000256" key="2">
    <source>
        <dbReference type="ARBA" id="ARBA00022448"/>
    </source>
</evidence>
<reference evidence="16" key="1">
    <citation type="submission" date="2016-04" db="EMBL/GenBank/DDBJ databases">
        <authorList>
            <person name="Evans L.H."/>
            <person name="Alamgir A."/>
            <person name="Owens N."/>
            <person name="Weber N.D."/>
            <person name="Virtaneva K."/>
            <person name="Barbian K."/>
            <person name="Babar A."/>
            <person name="Rosenke K."/>
        </authorList>
    </citation>
    <scope>NUCLEOTIDE SEQUENCE</scope>
    <source>
        <strain evidence="16">86-1</strain>
    </source>
</reference>
<keyword evidence="5" id="KW-0812">Transmembrane</keyword>
<evidence type="ECO:0000256" key="6">
    <source>
        <dbReference type="ARBA" id="ARBA00022729"/>
    </source>
</evidence>
<evidence type="ECO:0000313" key="16">
    <source>
        <dbReference type="EMBL" id="SBV94590.1"/>
    </source>
</evidence>
<evidence type="ECO:0000256" key="12">
    <source>
        <dbReference type="RuleBase" id="RU003357"/>
    </source>
</evidence>
<keyword evidence="2" id="KW-0813">Transport</keyword>
<evidence type="ECO:0000256" key="11">
    <source>
        <dbReference type="ARBA" id="ARBA00023237"/>
    </source>
</evidence>
<feature type="chain" id="PRO_5013052713" description="TonB-dependent receptor plug domain-containing protein" evidence="13">
    <location>
        <begin position="19"/>
        <end position="742"/>
    </location>
</feature>
<dbReference type="SUPFAM" id="SSF56935">
    <property type="entry name" value="Porins"/>
    <property type="match status" value="1"/>
</dbReference>
<dbReference type="Gene3D" id="2.40.170.20">
    <property type="entry name" value="TonB-dependent receptor, beta-barrel domain"/>
    <property type="match status" value="1"/>
</dbReference>
<keyword evidence="9 12" id="KW-0798">TonB box</keyword>
<evidence type="ECO:0000256" key="9">
    <source>
        <dbReference type="ARBA" id="ARBA00023077"/>
    </source>
</evidence>
<dbReference type="InterPro" id="IPR012910">
    <property type="entry name" value="Plug_dom"/>
</dbReference>
<evidence type="ECO:0000256" key="10">
    <source>
        <dbReference type="ARBA" id="ARBA00023136"/>
    </source>
</evidence>